<reference evidence="2" key="1">
    <citation type="submission" date="2013-10" db="EMBL/GenBank/DDBJ databases">
        <title>Genomic analysis of the causative agents of coccidiosis in chickens.</title>
        <authorList>
            <person name="Reid A.J."/>
            <person name="Blake D."/>
            <person name="Billington K."/>
            <person name="Browne H."/>
            <person name="Dunn M."/>
            <person name="Hung S."/>
            <person name="Kawahara F."/>
            <person name="Miranda-Saavedra D."/>
            <person name="Mourier T."/>
            <person name="Nagra H."/>
            <person name="Otto T.D."/>
            <person name="Rawlings N."/>
            <person name="Sanchez A."/>
            <person name="Sanders M."/>
            <person name="Subramaniam C."/>
            <person name="Tay Y."/>
            <person name="Dear P."/>
            <person name="Doerig C."/>
            <person name="Gruber A."/>
            <person name="Parkinson J."/>
            <person name="Shirley M."/>
            <person name="Wan K.L."/>
            <person name="Berriman M."/>
            <person name="Tomley F."/>
            <person name="Pain A."/>
        </authorList>
    </citation>
    <scope>NUCLEOTIDE SEQUENCE</scope>
    <source>
        <strain evidence="2">Houghton</strain>
    </source>
</reference>
<keyword evidence="1" id="KW-0175">Coiled coil</keyword>
<dbReference type="RefSeq" id="XP_013250518.1">
    <property type="nucleotide sequence ID" value="XM_013395064.1"/>
</dbReference>
<proteinExistence type="predicted"/>
<dbReference type="VEuPathDB" id="ToxoDB:EAH_00042570"/>
<dbReference type="Proteomes" id="UP000018050">
    <property type="component" value="Unassembled WGS sequence"/>
</dbReference>
<keyword evidence="3" id="KW-1185">Reference proteome</keyword>
<dbReference type="EMBL" id="HG671009">
    <property type="protein sequence ID" value="CDI79362.1"/>
    <property type="molecule type" value="Genomic_DNA"/>
</dbReference>
<accession>U6GIG1</accession>
<gene>
    <name evidence="2" type="ORF">EAH_00042570</name>
</gene>
<sequence length="90" mass="10606">MLRQVKQQLQQQHLLQQEAQKCGSAADGFRALTARQHESHKEKPPLLCTSLSLLQQQQLKLILEQLQQLQQQQQQQERKLKQLKRTDRQA</sequence>
<evidence type="ECO:0000313" key="2">
    <source>
        <dbReference type="EMBL" id="CDI79362.1"/>
    </source>
</evidence>
<dbReference type="AlphaFoldDB" id="U6GIG1"/>
<name>U6GIG1_EIMAC</name>
<evidence type="ECO:0000313" key="3">
    <source>
        <dbReference type="Proteomes" id="UP000018050"/>
    </source>
</evidence>
<reference evidence="2" key="2">
    <citation type="submission" date="2013-10" db="EMBL/GenBank/DDBJ databases">
        <authorList>
            <person name="Aslett M."/>
        </authorList>
    </citation>
    <scope>NUCLEOTIDE SEQUENCE</scope>
    <source>
        <strain evidence="2">Houghton</strain>
    </source>
</reference>
<evidence type="ECO:0000256" key="1">
    <source>
        <dbReference type="SAM" id="Coils"/>
    </source>
</evidence>
<feature type="coiled-coil region" evidence="1">
    <location>
        <begin position="52"/>
        <end position="89"/>
    </location>
</feature>
<dbReference type="GeneID" id="25272327"/>
<organism evidence="2 3">
    <name type="scientific">Eimeria acervulina</name>
    <name type="common">Coccidian parasite</name>
    <dbReference type="NCBI Taxonomy" id="5801"/>
    <lineage>
        <taxon>Eukaryota</taxon>
        <taxon>Sar</taxon>
        <taxon>Alveolata</taxon>
        <taxon>Apicomplexa</taxon>
        <taxon>Conoidasida</taxon>
        <taxon>Coccidia</taxon>
        <taxon>Eucoccidiorida</taxon>
        <taxon>Eimeriorina</taxon>
        <taxon>Eimeriidae</taxon>
        <taxon>Eimeria</taxon>
    </lineage>
</organism>
<protein>
    <submittedName>
        <fullName evidence="2">Uncharacterized protein</fullName>
    </submittedName>
</protein>